<evidence type="ECO:0000313" key="2">
    <source>
        <dbReference type="Proteomes" id="UP000053239"/>
    </source>
</evidence>
<name>A0A0J9TNQ7_PLAVI</name>
<dbReference type="AlphaFoldDB" id="A0A0J9TNQ7"/>
<proteinExistence type="predicted"/>
<accession>A0A0J9TNQ7</accession>
<dbReference type="OrthoDB" id="10380695at2759"/>
<reference evidence="1 2" key="1">
    <citation type="submission" date="2011-09" db="EMBL/GenBank/DDBJ databases">
        <title>The Genome Sequence of Plasmodium vivax North Korean.</title>
        <authorList>
            <consortium name="The Broad Institute Genome Sequencing Platform"/>
            <consortium name="The Broad Institute Genome Sequencing Center for Infectious Disease"/>
            <person name="Neafsey D."/>
            <person name="Carlton J."/>
            <person name="Barnwell J."/>
            <person name="Collins W."/>
            <person name="Escalante A."/>
            <person name="Mullikin J."/>
            <person name="Saul A."/>
            <person name="Guigo R."/>
            <person name="Camara F."/>
            <person name="Young S.K."/>
            <person name="Zeng Q."/>
            <person name="Gargeya S."/>
            <person name="Fitzgerald M."/>
            <person name="Haas B."/>
            <person name="Abouelleil A."/>
            <person name="Alvarado L."/>
            <person name="Arachchi H.M."/>
            <person name="Berlin A."/>
            <person name="Brown A."/>
            <person name="Chapman S.B."/>
            <person name="Chen Z."/>
            <person name="Dunbar C."/>
            <person name="Freedman E."/>
            <person name="Gearin G."/>
            <person name="Gellesch M."/>
            <person name="Goldberg J."/>
            <person name="Griggs A."/>
            <person name="Gujja S."/>
            <person name="Heiman D."/>
            <person name="Howarth C."/>
            <person name="Larson L."/>
            <person name="Lui A."/>
            <person name="MacDonald P.J.P."/>
            <person name="Montmayeur A."/>
            <person name="Murphy C."/>
            <person name="Neiman D."/>
            <person name="Pearson M."/>
            <person name="Priest M."/>
            <person name="Roberts A."/>
            <person name="Saif S."/>
            <person name="Shea T."/>
            <person name="Shenoy N."/>
            <person name="Sisk P."/>
            <person name="Stolte C."/>
            <person name="Sykes S."/>
            <person name="Wortman J."/>
            <person name="Nusbaum C."/>
            <person name="Birren B."/>
        </authorList>
    </citation>
    <scope>NUCLEOTIDE SEQUENCE [LARGE SCALE GENOMIC DNA]</scope>
    <source>
        <strain evidence="1 2">North Korean</strain>
    </source>
</reference>
<evidence type="ECO:0000313" key="1">
    <source>
        <dbReference type="EMBL" id="KMZ96357.1"/>
    </source>
</evidence>
<sequence length="101" mass="11744">MNFFNCNTWKVRNDRLLTDDDAKSEIGQSGTLDNITVPGEKNTLKDITGSSEIHERVKKDTANSMHAYIKKLERAYPNKKGLKRLDCLYEKKLFNEMYKLD</sequence>
<gene>
    <name evidence="1" type="ORF">PVNG_06336</name>
</gene>
<organism evidence="1 2">
    <name type="scientific">Plasmodium vivax North Korean</name>
    <dbReference type="NCBI Taxonomy" id="1035514"/>
    <lineage>
        <taxon>Eukaryota</taxon>
        <taxon>Sar</taxon>
        <taxon>Alveolata</taxon>
        <taxon>Apicomplexa</taxon>
        <taxon>Aconoidasida</taxon>
        <taxon>Haemosporida</taxon>
        <taxon>Plasmodiidae</taxon>
        <taxon>Plasmodium</taxon>
        <taxon>Plasmodium (Plasmodium)</taxon>
    </lineage>
</organism>
<protein>
    <submittedName>
        <fullName evidence="1">Uncharacterized protein</fullName>
    </submittedName>
</protein>
<dbReference type="Proteomes" id="UP000053239">
    <property type="component" value="Unassembled WGS sequence"/>
</dbReference>
<dbReference type="EMBL" id="KQ235634">
    <property type="protein sequence ID" value="KMZ96357.1"/>
    <property type="molecule type" value="Genomic_DNA"/>
</dbReference>